<dbReference type="SUPFAM" id="SSF55620">
    <property type="entry name" value="Tetrahydrobiopterin biosynthesis enzymes-like"/>
    <property type="match status" value="1"/>
</dbReference>
<evidence type="ECO:0000256" key="4">
    <source>
        <dbReference type="ARBA" id="ARBA00008900"/>
    </source>
</evidence>
<dbReference type="InterPro" id="IPR038418">
    <property type="entry name" value="6-PTP_synth/QueD_sf"/>
</dbReference>
<dbReference type="GO" id="GO:0046872">
    <property type="term" value="F:metal ion binding"/>
    <property type="evidence" value="ECO:0007669"/>
    <property type="project" value="UniProtKB-KW"/>
</dbReference>
<evidence type="ECO:0000256" key="2">
    <source>
        <dbReference type="ARBA" id="ARBA00002285"/>
    </source>
</evidence>
<evidence type="ECO:0000256" key="7">
    <source>
        <dbReference type="ARBA" id="ARBA00022723"/>
    </source>
</evidence>
<comment type="pathway">
    <text evidence="3">Purine metabolism; 7-cyano-7-deazaguanine biosynthesis.</text>
</comment>
<proteinExistence type="inferred from homology"/>
<evidence type="ECO:0000313" key="12">
    <source>
        <dbReference type="EMBL" id="UPT92172.1"/>
    </source>
</evidence>
<dbReference type="PANTHER" id="PTHR12589:SF7">
    <property type="entry name" value="6-PYRUVOYL TETRAHYDROBIOPTERIN SYNTHASE"/>
    <property type="match status" value="1"/>
</dbReference>
<organism evidence="12 13">
    <name type="scientific">Bradyrhizobium barranii subsp. apii</name>
    <dbReference type="NCBI Taxonomy" id="2819348"/>
    <lineage>
        <taxon>Bacteria</taxon>
        <taxon>Pseudomonadati</taxon>
        <taxon>Pseudomonadota</taxon>
        <taxon>Alphaproteobacteria</taxon>
        <taxon>Hyphomicrobiales</taxon>
        <taxon>Nitrobacteraceae</taxon>
        <taxon>Bradyrhizobium</taxon>
        <taxon>Bradyrhizobium barranii</taxon>
    </lineage>
</organism>
<keyword evidence="7" id="KW-0479">Metal-binding</keyword>
<keyword evidence="9" id="KW-0456">Lyase</keyword>
<protein>
    <recommendedName>
        <fullName evidence="6">6-carboxy-5,6,7,8-tetrahydropterin synthase</fullName>
        <ecNumber evidence="5">4.1.2.50</ecNumber>
    </recommendedName>
    <alternativeName>
        <fullName evidence="10">Queuosine biosynthesis protein QueD</fullName>
    </alternativeName>
</protein>
<reference evidence="12" key="2">
    <citation type="submission" date="2022-04" db="EMBL/GenBank/DDBJ databases">
        <authorList>
            <person name="Bromfield E.S.P."/>
            <person name="Cloutier S."/>
        </authorList>
    </citation>
    <scope>NUCLEOTIDE SEQUENCE</scope>
    <source>
        <strain evidence="12">1S5</strain>
        <plasmid evidence="12">pBb1S5a</plasmid>
    </source>
</reference>
<evidence type="ECO:0000313" key="13">
    <source>
        <dbReference type="Proteomes" id="UP000551709"/>
    </source>
</evidence>
<keyword evidence="8" id="KW-0862">Zinc</keyword>
<evidence type="ECO:0000256" key="1">
    <source>
        <dbReference type="ARBA" id="ARBA00001947"/>
    </source>
</evidence>
<dbReference type="PANTHER" id="PTHR12589">
    <property type="entry name" value="PYRUVOYL TETRAHYDROBIOPTERIN SYNTHASE"/>
    <property type="match status" value="1"/>
</dbReference>
<dbReference type="GO" id="GO:0070497">
    <property type="term" value="F:6-carboxytetrahydropterin synthase activity"/>
    <property type="evidence" value="ECO:0007669"/>
    <property type="project" value="UniProtKB-EC"/>
</dbReference>
<evidence type="ECO:0000256" key="5">
    <source>
        <dbReference type="ARBA" id="ARBA00012982"/>
    </source>
</evidence>
<evidence type="ECO:0000256" key="3">
    <source>
        <dbReference type="ARBA" id="ARBA00005061"/>
    </source>
</evidence>
<evidence type="ECO:0000256" key="10">
    <source>
        <dbReference type="ARBA" id="ARBA00031449"/>
    </source>
</evidence>
<evidence type="ECO:0000256" key="6">
    <source>
        <dbReference type="ARBA" id="ARBA00018141"/>
    </source>
</evidence>
<dbReference type="AlphaFoldDB" id="A0A8T5VT21"/>
<dbReference type="EMBL" id="CP096256">
    <property type="protein sequence ID" value="UPT92172.1"/>
    <property type="molecule type" value="Genomic_DNA"/>
</dbReference>
<name>A0A8T5VT21_9BRAD</name>
<comment type="cofactor">
    <cofactor evidence="1">
        <name>Zn(2+)</name>
        <dbReference type="ChEBI" id="CHEBI:29105"/>
    </cofactor>
</comment>
<evidence type="ECO:0000256" key="9">
    <source>
        <dbReference type="ARBA" id="ARBA00023239"/>
    </source>
</evidence>
<dbReference type="RefSeq" id="WP_166106896.1">
    <property type="nucleotide sequence ID" value="NZ_CP096256.1"/>
</dbReference>
<reference evidence="12" key="1">
    <citation type="journal article" date="2017" name="Syst. Appl. Microbiol.">
        <title>Soybeans inoculated with root zone soils of Canadian native legumes harbour diverse and novel Bradyrhizobium spp. that possess agricultural potential.</title>
        <authorList>
            <person name="Bromfield E.S.P."/>
            <person name="Cloutier S."/>
            <person name="Tambong J.T."/>
            <person name="Tran Thi T.V."/>
        </authorList>
    </citation>
    <scope>NUCLEOTIDE SEQUENCE</scope>
    <source>
        <strain evidence="12">1S5</strain>
    </source>
</reference>
<dbReference type="Proteomes" id="UP000551709">
    <property type="component" value="Plasmid pBb1S5a"/>
</dbReference>
<comment type="function">
    <text evidence="2">Catalyzes the conversion of 7,8-dihydroneopterin triphosphate (H2NTP) to 6-carboxy-5,6,7,8-tetrahydropterin (CPH4) and acetaldehyde.</text>
</comment>
<dbReference type="Pfam" id="PF01242">
    <property type="entry name" value="PTPS"/>
    <property type="match status" value="1"/>
</dbReference>
<evidence type="ECO:0000256" key="8">
    <source>
        <dbReference type="ARBA" id="ARBA00022833"/>
    </source>
</evidence>
<keyword evidence="12" id="KW-0614">Plasmid</keyword>
<comment type="catalytic activity">
    <reaction evidence="11">
        <text>7,8-dihydroneopterin 3'-triphosphate + H2O = 6-carboxy-5,6,7,8-tetrahydropterin + triphosphate + acetaldehyde + 2 H(+)</text>
        <dbReference type="Rhea" id="RHEA:27966"/>
        <dbReference type="ChEBI" id="CHEBI:15343"/>
        <dbReference type="ChEBI" id="CHEBI:15377"/>
        <dbReference type="ChEBI" id="CHEBI:15378"/>
        <dbReference type="ChEBI" id="CHEBI:18036"/>
        <dbReference type="ChEBI" id="CHEBI:58462"/>
        <dbReference type="ChEBI" id="CHEBI:61032"/>
        <dbReference type="EC" id="4.1.2.50"/>
    </reaction>
</comment>
<dbReference type="InterPro" id="IPR007115">
    <property type="entry name" value="6-PTP_synth/QueD"/>
</dbReference>
<geneLocation type="plasmid" evidence="12 13">
    <name>pBb1S5a</name>
</geneLocation>
<evidence type="ECO:0000256" key="11">
    <source>
        <dbReference type="ARBA" id="ARBA00048807"/>
    </source>
</evidence>
<dbReference type="Gene3D" id="3.30.479.10">
    <property type="entry name" value="6-pyruvoyl tetrahydropterin synthase/QueD"/>
    <property type="match status" value="1"/>
</dbReference>
<gene>
    <name evidence="12" type="ORF">HAP41_0000048820</name>
</gene>
<dbReference type="EC" id="4.1.2.50" evidence="5"/>
<comment type="similarity">
    <text evidence="4">Belongs to the PTPS family. QueD subfamily.</text>
</comment>
<sequence length="194" mass="21463">MEAYIDERVDDRSANVNAGNGTTYLISREISIDAGHRVTDHNSKCRNLHGHRYTVQAWCRGPLFCDGEQNGMVLDFGFLKEEMMAEIDATCDHAFIFWVGDPLCRQMFGLDDSKLGSEIDGAVRRSGAFTGAGRGGAKICVLPYVPTAEYLACHWFNLLAPRVTQRSNGQASLVCLKVWETPNCWAAYGPGTSY</sequence>
<accession>A0A8T5VT21</accession>